<name>A0A1F4TSL6_UNCSA</name>
<dbReference type="InterPro" id="IPR037257">
    <property type="entry name" value="T2SS_E_N_sf"/>
</dbReference>
<gene>
    <name evidence="5" type="ORF">A2311_00560</name>
</gene>
<dbReference type="Gene3D" id="3.40.50.300">
    <property type="entry name" value="P-loop containing nucleotide triphosphate hydrolases"/>
    <property type="match status" value="1"/>
</dbReference>
<evidence type="ECO:0000313" key="5">
    <source>
        <dbReference type="EMBL" id="OGC35715.1"/>
    </source>
</evidence>
<feature type="domain" description="Bacterial type II secretion system protein E" evidence="4">
    <location>
        <begin position="374"/>
        <end position="388"/>
    </location>
</feature>
<dbReference type="GO" id="GO:0005886">
    <property type="term" value="C:plasma membrane"/>
    <property type="evidence" value="ECO:0007669"/>
    <property type="project" value="TreeGrafter"/>
</dbReference>
<dbReference type="Pfam" id="PF05157">
    <property type="entry name" value="MshEN"/>
    <property type="match status" value="1"/>
</dbReference>
<evidence type="ECO:0000259" key="4">
    <source>
        <dbReference type="PROSITE" id="PS00662"/>
    </source>
</evidence>
<reference evidence="5 6" key="1">
    <citation type="journal article" date="2016" name="Nat. Commun.">
        <title>Thousands of microbial genomes shed light on interconnected biogeochemical processes in an aquifer system.</title>
        <authorList>
            <person name="Anantharaman K."/>
            <person name="Brown C.T."/>
            <person name="Hug L.A."/>
            <person name="Sharon I."/>
            <person name="Castelle C.J."/>
            <person name="Probst A.J."/>
            <person name="Thomas B.C."/>
            <person name="Singh A."/>
            <person name="Wilkins M.J."/>
            <person name="Karaoz U."/>
            <person name="Brodie E.L."/>
            <person name="Williams K.H."/>
            <person name="Hubbard S.S."/>
            <person name="Banfield J.F."/>
        </authorList>
    </citation>
    <scope>NUCLEOTIDE SEQUENCE [LARGE SCALE GENOMIC DNA]</scope>
</reference>
<dbReference type="AlphaFoldDB" id="A0A1F4TSL6"/>
<dbReference type="SUPFAM" id="SSF160246">
    <property type="entry name" value="EspE N-terminal domain-like"/>
    <property type="match status" value="1"/>
</dbReference>
<dbReference type="Gene3D" id="3.30.450.90">
    <property type="match status" value="1"/>
</dbReference>
<comment type="similarity">
    <text evidence="1">Belongs to the GSP E family.</text>
</comment>
<dbReference type="Proteomes" id="UP000178951">
    <property type="component" value="Unassembled WGS sequence"/>
</dbReference>
<dbReference type="STRING" id="1802583.A2311_00560"/>
<dbReference type="InterPro" id="IPR027417">
    <property type="entry name" value="P-loop_NTPase"/>
</dbReference>
<comment type="caution">
    <text evidence="5">The sequence shown here is derived from an EMBL/GenBank/DDBJ whole genome shotgun (WGS) entry which is preliminary data.</text>
</comment>
<accession>A0A1F4TSL6</accession>
<evidence type="ECO:0000256" key="1">
    <source>
        <dbReference type="ARBA" id="ARBA00006611"/>
    </source>
</evidence>
<dbReference type="Pfam" id="PF00437">
    <property type="entry name" value="T2SSE"/>
    <property type="match status" value="1"/>
</dbReference>
<dbReference type="PANTHER" id="PTHR30258">
    <property type="entry name" value="TYPE II SECRETION SYSTEM PROTEIN GSPE-RELATED"/>
    <property type="match status" value="1"/>
</dbReference>
<dbReference type="InterPro" id="IPR007831">
    <property type="entry name" value="T2SS_GspE_N"/>
</dbReference>
<keyword evidence="3" id="KW-0067">ATP-binding</keyword>
<dbReference type="PANTHER" id="PTHR30258:SF3">
    <property type="entry name" value="SLL1921 PROTEIN"/>
    <property type="match status" value="1"/>
</dbReference>
<protein>
    <recommendedName>
        <fullName evidence="4">Bacterial type II secretion system protein E domain-containing protein</fullName>
    </recommendedName>
</protein>
<dbReference type="CDD" id="cd01129">
    <property type="entry name" value="PulE-GspE-like"/>
    <property type="match status" value="1"/>
</dbReference>
<dbReference type="InterPro" id="IPR001482">
    <property type="entry name" value="T2SS/T4SS_dom"/>
</dbReference>
<dbReference type="SMART" id="SM00382">
    <property type="entry name" value="AAA"/>
    <property type="match status" value="1"/>
</dbReference>
<evidence type="ECO:0000256" key="3">
    <source>
        <dbReference type="ARBA" id="ARBA00022840"/>
    </source>
</evidence>
<dbReference type="GO" id="GO:0005524">
    <property type="term" value="F:ATP binding"/>
    <property type="evidence" value="ECO:0007669"/>
    <property type="project" value="UniProtKB-KW"/>
</dbReference>
<dbReference type="GO" id="GO:0016887">
    <property type="term" value="F:ATP hydrolysis activity"/>
    <property type="evidence" value="ECO:0007669"/>
    <property type="project" value="TreeGrafter"/>
</dbReference>
<sequence length="555" mass="61352">MAEQSKSLRELLVKSGLLTEDQVKLAIEAGRSSGETLVKSLLKKNLIDEAIMISFLEKEMEIPRVDLSTYLIDPKTIALVPLATAKKYQLIPLFKVGNVLTVAISDPFDVIALDEVREKSHCDVEPMVATARDIEQAIAQHYGLSGSVDDLVKTIEPKGQEDQHIAGPSEDAPVTKLVSLFITKAVEEKASDIHIEPTVQYVRVRYRVDGVLHDSSTAPSYLLSPIVNRIKVMGKMDISKSRVAQDGRFELKVEGRVVDVRVSTFPTIYGECIVMRLLDKSAVLYKLKEIGFSDYNFGLYEKLINRPHGIILVTGPTGSGKTTTLYATLNHILSPEENIMTVEDPVEYELPGIRQSQVNTKAGFDFANALPYILRQDPDVVLVGEIRDVDTARMAIQAALTGHLVFATLHTNDAAGSLNRLIYMGVESYLIASAVAGAVAQRLVRTICPRCKEPYNPTKEVLKELGLDINKQYTFYRGKGCKFCHDSGFHGRSSIFEILTVNEQIQNMIVQKASSNDVKQLAVANGMKLMRTDGLEKALAGETTIEEVIRVTELD</sequence>
<evidence type="ECO:0000313" key="6">
    <source>
        <dbReference type="Proteomes" id="UP000178951"/>
    </source>
</evidence>
<keyword evidence="2" id="KW-0547">Nucleotide-binding</keyword>
<dbReference type="EMBL" id="MEUF01000021">
    <property type="protein sequence ID" value="OGC35715.1"/>
    <property type="molecule type" value="Genomic_DNA"/>
</dbReference>
<dbReference type="InterPro" id="IPR003593">
    <property type="entry name" value="AAA+_ATPase"/>
</dbReference>
<proteinExistence type="inferred from homology"/>
<dbReference type="PROSITE" id="PS00662">
    <property type="entry name" value="T2SP_E"/>
    <property type="match status" value="1"/>
</dbReference>
<dbReference type="Gene3D" id="3.30.300.160">
    <property type="entry name" value="Type II secretion system, protein E, N-terminal domain"/>
    <property type="match status" value="1"/>
</dbReference>
<organism evidence="5 6">
    <name type="scientific">candidate division WOR-1 bacterium RIFOXYB2_FULL_48_7</name>
    <dbReference type="NCBI Taxonomy" id="1802583"/>
    <lineage>
        <taxon>Bacteria</taxon>
        <taxon>Bacillati</taxon>
        <taxon>Saganbacteria</taxon>
    </lineage>
</organism>
<evidence type="ECO:0000256" key="2">
    <source>
        <dbReference type="ARBA" id="ARBA00022741"/>
    </source>
</evidence>
<dbReference type="SUPFAM" id="SSF52540">
    <property type="entry name" value="P-loop containing nucleoside triphosphate hydrolases"/>
    <property type="match status" value="1"/>
</dbReference>
<dbReference type="FunFam" id="3.40.50.300:FF:000398">
    <property type="entry name" value="Type IV pilus assembly ATPase PilB"/>
    <property type="match status" value="1"/>
</dbReference>